<keyword evidence="1" id="KW-0812">Transmembrane</keyword>
<dbReference type="AlphaFoldDB" id="A0AAP8DZS0"/>
<name>A0AAP8DZS0_9LACT</name>
<proteinExistence type="predicted"/>
<feature type="transmembrane region" description="Helical" evidence="1">
    <location>
        <begin position="83"/>
        <end position="108"/>
    </location>
</feature>
<protein>
    <submittedName>
        <fullName evidence="2">Uncharacterized protein</fullName>
    </submittedName>
</protein>
<feature type="transmembrane region" description="Helical" evidence="1">
    <location>
        <begin position="39"/>
        <end position="63"/>
    </location>
</feature>
<dbReference type="KEGG" id="llj:LG36_1943"/>
<reference evidence="2" key="1">
    <citation type="submission" date="2017-01" db="EMBL/GenBank/DDBJ databases">
        <authorList>
            <person name="Lo R."/>
        </authorList>
    </citation>
    <scope>NUCLEOTIDE SEQUENCE</scope>
    <source>
        <strain evidence="2">537</strain>
    </source>
</reference>
<reference evidence="2" key="2">
    <citation type="journal article" date="2018" name="Food Control">
        <title>Characterization of Lactococcus lactis isolates from herbs, fruits and vegetables for use as biopreservatives against Listeria monocytogenes in cheese.</title>
        <authorList>
            <person name="Ho V."/>
            <person name="Lo R."/>
            <person name="Bansal N."/>
            <person name="Turner M.S."/>
        </authorList>
    </citation>
    <scope>NUCLEOTIDE SEQUENCE</scope>
    <source>
        <strain evidence="2">537</strain>
    </source>
</reference>
<accession>A0AAP8DZS0</accession>
<keyword evidence="1" id="KW-1133">Transmembrane helix</keyword>
<sequence length="115" mass="13197">MSNYSLITIIIFFIDIMIMHNIFYRLLLKKILKPKKKVILTGVLSIITGYISTMLIAISPILIFETSNKNEGLINLPLTILGVYAVSNLTYLYLIAILIYLIFLFITFRPNKPNI</sequence>
<gene>
    <name evidence="2" type="ORF">BW154_11155</name>
</gene>
<organism evidence="2 3">
    <name type="scientific">Lactococcus lactis</name>
    <dbReference type="NCBI Taxonomy" id="1358"/>
    <lineage>
        <taxon>Bacteria</taxon>
        <taxon>Bacillati</taxon>
        <taxon>Bacillota</taxon>
        <taxon>Bacilli</taxon>
        <taxon>Lactobacillales</taxon>
        <taxon>Streptococcaceae</taxon>
        <taxon>Lactococcus</taxon>
    </lineage>
</organism>
<dbReference type="Proteomes" id="UP000225275">
    <property type="component" value="Unassembled WGS sequence"/>
</dbReference>
<dbReference type="EMBL" id="MTJS01000004">
    <property type="protein sequence ID" value="PFG88169.1"/>
    <property type="molecule type" value="Genomic_DNA"/>
</dbReference>
<evidence type="ECO:0000256" key="1">
    <source>
        <dbReference type="SAM" id="Phobius"/>
    </source>
</evidence>
<feature type="transmembrane region" description="Helical" evidence="1">
    <location>
        <begin position="6"/>
        <end position="27"/>
    </location>
</feature>
<comment type="caution">
    <text evidence="2">The sequence shown here is derived from an EMBL/GenBank/DDBJ whole genome shotgun (WGS) entry which is preliminary data.</text>
</comment>
<keyword evidence="1" id="KW-0472">Membrane</keyword>
<evidence type="ECO:0000313" key="3">
    <source>
        <dbReference type="Proteomes" id="UP000225275"/>
    </source>
</evidence>
<evidence type="ECO:0000313" key="2">
    <source>
        <dbReference type="EMBL" id="PFG88169.1"/>
    </source>
</evidence>